<dbReference type="Gene3D" id="3.90.230.10">
    <property type="entry name" value="Creatinase/methionine aminopeptidase superfamily"/>
    <property type="match status" value="1"/>
</dbReference>
<evidence type="ECO:0000313" key="2">
    <source>
        <dbReference type="EMBL" id="RAH97383.1"/>
    </source>
</evidence>
<feature type="domain" description="Peptidase M24" evidence="1">
    <location>
        <begin position="158"/>
        <end position="361"/>
    </location>
</feature>
<reference evidence="2 3" key="1">
    <citation type="submission" date="2018-05" db="EMBL/GenBank/DDBJ databases">
        <title>Acuticoccus sediminis sp. nov., isolated from deep-sea sediment of Indian Ocean.</title>
        <authorList>
            <person name="Liu X."/>
            <person name="Lai Q."/>
            <person name="Du Y."/>
            <person name="Sun F."/>
            <person name="Zhang X."/>
            <person name="Wang S."/>
            <person name="Shao Z."/>
        </authorList>
    </citation>
    <scope>NUCLEOTIDE SEQUENCE [LARGE SCALE GENOMIC DNA]</scope>
    <source>
        <strain evidence="2 3">PTG4-2</strain>
    </source>
</reference>
<name>A0A8B2NHI0_9HYPH</name>
<comment type="caution">
    <text evidence="2">The sequence shown here is derived from an EMBL/GenBank/DDBJ whole genome shotgun (WGS) entry which is preliminary data.</text>
</comment>
<sequence>MRELAGMRGLEGVVVVGRAPDRNGDMLYLTGHVPMLAGHPSRFGVRGRGLGLLFVPTDARQGLHLAVTTPFHTGGHGVTDTVVNPNIVKGITEILQAAGMSCTNVGIVGMDVISAMTYRELERYNPTITFSQADDMVMNLRAVKSEAEMEALRVGSGWADEVGDLVRKLIKPGVTERQMAEFVIAEMTKRGATNGFATCQSGVTRSGEPFMAPPFSDRVMEDGDLVHMEINGRNKGYMIDICRSTVVGEPNDAAVHLLETVNTMLEVSIAAIRPGVLAEDLEKIANDVAVEAGYKANFAFGYGGAGTYLGHGIGLGVDEPPAICLGEKTYIRAGMVLTIEPGLYRTPAGGARIEDEVHVTETGCEVMTKLERRWWAA</sequence>
<gene>
    <name evidence="2" type="ORF">DLJ53_29755</name>
</gene>
<dbReference type="InterPro" id="IPR000994">
    <property type="entry name" value="Pept_M24"/>
</dbReference>
<dbReference type="PANTHER" id="PTHR46112">
    <property type="entry name" value="AMINOPEPTIDASE"/>
    <property type="match status" value="1"/>
</dbReference>
<dbReference type="InterPro" id="IPR050659">
    <property type="entry name" value="Peptidase_M24B"/>
</dbReference>
<dbReference type="Pfam" id="PF00557">
    <property type="entry name" value="Peptidase_M24"/>
    <property type="match status" value="1"/>
</dbReference>
<dbReference type="InterPro" id="IPR029149">
    <property type="entry name" value="Creatin/AminoP/Spt16_N"/>
</dbReference>
<accession>A0A8B2NHI0</accession>
<keyword evidence="3" id="KW-1185">Reference proteome</keyword>
<dbReference type="SUPFAM" id="SSF55920">
    <property type="entry name" value="Creatinase/aminopeptidase"/>
    <property type="match status" value="1"/>
</dbReference>
<dbReference type="PANTHER" id="PTHR46112:SF3">
    <property type="entry name" value="AMINOPEPTIDASE YPDF"/>
    <property type="match status" value="1"/>
</dbReference>
<dbReference type="AlphaFoldDB" id="A0A8B2NHI0"/>
<dbReference type="InterPro" id="IPR036005">
    <property type="entry name" value="Creatinase/aminopeptidase-like"/>
</dbReference>
<dbReference type="EMBL" id="QHHQ01000009">
    <property type="protein sequence ID" value="RAH97383.1"/>
    <property type="molecule type" value="Genomic_DNA"/>
</dbReference>
<dbReference type="Proteomes" id="UP000249590">
    <property type="component" value="Unassembled WGS sequence"/>
</dbReference>
<proteinExistence type="predicted"/>
<protein>
    <recommendedName>
        <fullName evidence="1">Peptidase M24 domain-containing protein</fullName>
    </recommendedName>
</protein>
<dbReference type="SUPFAM" id="SSF53092">
    <property type="entry name" value="Creatinase/prolidase N-terminal domain"/>
    <property type="match status" value="1"/>
</dbReference>
<evidence type="ECO:0000313" key="3">
    <source>
        <dbReference type="Proteomes" id="UP000249590"/>
    </source>
</evidence>
<organism evidence="2 3">
    <name type="scientific">Acuticoccus sediminis</name>
    <dbReference type="NCBI Taxonomy" id="2184697"/>
    <lineage>
        <taxon>Bacteria</taxon>
        <taxon>Pseudomonadati</taxon>
        <taxon>Pseudomonadota</taxon>
        <taxon>Alphaproteobacteria</taxon>
        <taxon>Hyphomicrobiales</taxon>
        <taxon>Amorphaceae</taxon>
        <taxon>Acuticoccus</taxon>
    </lineage>
</organism>
<evidence type="ECO:0000259" key="1">
    <source>
        <dbReference type="Pfam" id="PF00557"/>
    </source>
</evidence>